<accession>A0ABR0QAF6</accession>
<protein>
    <recommendedName>
        <fullName evidence="4">Vacuolar protein sorting-associated protein 54 N-terminal domain-containing protein</fullName>
    </recommendedName>
</protein>
<evidence type="ECO:0000256" key="2">
    <source>
        <dbReference type="ARBA" id="ARBA00022927"/>
    </source>
</evidence>
<evidence type="ECO:0000313" key="6">
    <source>
        <dbReference type="Proteomes" id="UP001358586"/>
    </source>
</evidence>
<gene>
    <name evidence="5" type="ORF">PVK06_012039</name>
</gene>
<keyword evidence="1" id="KW-0813">Transport</keyword>
<feature type="domain" description="Vacuolar protein sorting-associated protein 54 N-terminal" evidence="4">
    <location>
        <begin position="69"/>
        <end position="136"/>
    </location>
</feature>
<evidence type="ECO:0000256" key="3">
    <source>
        <dbReference type="ARBA" id="ARBA00023054"/>
    </source>
</evidence>
<dbReference type="InterPro" id="IPR019515">
    <property type="entry name" value="VPS54_N"/>
</dbReference>
<keyword evidence="2" id="KW-0653">Protein transport</keyword>
<keyword evidence="3" id="KW-0175">Coiled coil</keyword>
<proteinExistence type="predicted"/>
<name>A0ABR0QAF6_GOSAR</name>
<evidence type="ECO:0000313" key="5">
    <source>
        <dbReference type="EMBL" id="KAK5836265.1"/>
    </source>
</evidence>
<evidence type="ECO:0000259" key="4">
    <source>
        <dbReference type="Pfam" id="PF10475"/>
    </source>
</evidence>
<dbReference type="Pfam" id="PF10475">
    <property type="entry name" value="Vps54_N"/>
    <property type="match status" value="1"/>
</dbReference>
<dbReference type="EMBL" id="JARKNE010000004">
    <property type="protein sequence ID" value="KAK5836265.1"/>
    <property type="molecule type" value="Genomic_DNA"/>
</dbReference>
<sequence>MAKYGEGGKCWILEERPNGANVHNWHWAKLIASPGRKRSSPNYFRISPSLTAKAIFASRPRRSKRSTMKPMLIFVRNGRRHLTSSMNEVSRDLVVNTDSKKKQALMHLLPVLAELLHAWDMEVSLESLVEESNFCEVWLGRTLQKLDSLLLGACQEFKEEGYLTVLFYEVGDLKRYSINYDKSGRSKVYSIVAFVAKAPRKVCSIAAFVGKALLKVMFFSGVCGKVPLKVMF</sequence>
<evidence type="ECO:0000256" key="1">
    <source>
        <dbReference type="ARBA" id="ARBA00022448"/>
    </source>
</evidence>
<dbReference type="InterPro" id="IPR040047">
    <property type="entry name" value="VPS50"/>
</dbReference>
<dbReference type="PANTHER" id="PTHR13258:SF0">
    <property type="entry name" value="SYNDETIN"/>
    <property type="match status" value="1"/>
</dbReference>
<dbReference type="Proteomes" id="UP001358586">
    <property type="component" value="Chromosome 4"/>
</dbReference>
<keyword evidence="6" id="KW-1185">Reference proteome</keyword>
<reference evidence="5 6" key="1">
    <citation type="submission" date="2023-03" db="EMBL/GenBank/DDBJ databases">
        <title>WGS of Gossypium arboreum.</title>
        <authorList>
            <person name="Yu D."/>
        </authorList>
    </citation>
    <scope>NUCLEOTIDE SEQUENCE [LARGE SCALE GENOMIC DNA]</scope>
    <source>
        <tissue evidence="5">Leaf</tissue>
    </source>
</reference>
<organism evidence="5 6">
    <name type="scientific">Gossypium arboreum</name>
    <name type="common">Tree cotton</name>
    <name type="synonym">Gossypium nanking</name>
    <dbReference type="NCBI Taxonomy" id="29729"/>
    <lineage>
        <taxon>Eukaryota</taxon>
        <taxon>Viridiplantae</taxon>
        <taxon>Streptophyta</taxon>
        <taxon>Embryophyta</taxon>
        <taxon>Tracheophyta</taxon>
        <taxon>Spermatophyta</taxon>
        <taxon>Magnoliopsida</taxon>
        <taxon>eudicotyledons</taxon>
        <taxon>Gunneridae</taxon>
        <taxon>Pentapetalae</taxon>
        <taxon>rosids</taxon>
        <taxon>malvids</taxon>
        <taxon>Malvales</taxon>
        <taxon>Malvaceae</taxon>
        <taxon>Malvoideae</taxon>
        <taxon>Gossypium</taxon>
    </lineage>
</organism>
<dbReference type="PANTHER" id="PTHR13258">
    <property type="entry name" value="SYNDETIN"/>
    <property type="match status" value="1"/>
</dbReference>
<comment type="caution">
    <text evidence="5">The sequence shown here is derived from an EMBL/GenBank/DDBJ whole genome shotgun (WGS) entry which is preliminary data.</text>
</comment>